<sequence length="265" mass="31382">MVARQIRFFSLHAQGIPKRDYYDILGVTKTATDIEIKNAYYTKVKLLHPDTNAEDLAKKATMEFNELKNAYDILRNQEKRKFYDMGLIQEGENSRTYKPHGFSYNNTKGSIRYASVESHNEYDKERIEYFMRNLKLIIAYGVVVVVYINGFHLYRRYREKYDWFDAEKDDGEIAKAFLRQREFSDTKDNKFELERITQMLVTDIRDAENNKNERMDIKFSSTYPAELENKMISALNDPPPKPLKLKPLIQKSYIIGEKEHKARIL</sequence>
<evidence type="ECO:0000313" key="4">
    <source>
        <dbReference type="WBParaSite" id="ACRNAN_Path_1024.g3930.t1"/>
    </source>
</evidence>
<dbReference type="SUPFAM" id="SSF46565">
    <property type="entry name" value="Chaperone J-domain"/>
    <property type="match status" value="1"/>
</dbReference>
<dbReference type="Pfam" id="PF00226">
    <property type="entry name" value="DnaJ"/>
    <property type="match status" value="1"/>
</dbReference>
<dbReference type="PANTHER" id="PTHR44873:SF1">
    <property type="entry name" value="DNAJ HOMOLOG SUBFAMILY C MEMBER 30, MITOCHONDRIAL"/>
    <property type="match status" value="1"/>
</dbReference>
<keyword evidence="3" id="KW-1185">Reference proteome</keyword>
<dbReference type="InterPro" id="IPR001623">
    <property type="entry name" value="DnaJ_domain"/>
</dbReference>
<dbReference type="PRINTS" id="PR00625">
    <property type="entry name" value="JDOMAIN"/>
</dbReference>
<keyword evidence="1" id="KW-1133">Transmembrane helix</keyword>
<dbReference type="AlphaFoldDB" id="A0A914BUI9"/>
<dbReference type="InterPro" id="IPR036869">
    <property type="entry name" value="J_dom_sf"/>
</dbReference>
<dbReference type="PROSITE" id="PS00636">
    <property type="entry name" value="DNAJ_1"/>
    <property type="match status" value="1"/>
</dbReference>
<name>A0A914BUI9_9BILA</name>
<proteinExistence type="predicted"/>
<dbReference type="InterPro" id="IPR053025">
    <property type="entry name" value="Mito_ATP_Synthase-Asso"/>
</dbReference>
<accession>A0A914BUI9</accession>
<feature type="domain" description="J" evidence="2">
    <location>
        <begin position="20"/>
        <end position="87"/>
    </location>
</feature>
<evidence type="ECO:0000256" key="1">
    <source>
        <dbReference type="SAM" id="Phobius"/>
    </source>
</evidence>
<protein>
    <submittedName>
        <fullName evidence="4">J domain-containing protein</fullName>
    </submittedName>
</protein>
<dbReference type="CDD" id="cd06257">
    <property type="entry name" value="DnaJ"/>
    <property type="match status" value="1"/>
</dbReference>
<dbReference type="WBParaSite" id="ACRNAN_Path_1024.g3930.t1">
    <property type="protein sequence ID" value="ACRNAN_Path_1024.g3930.t1"/>
    <property type="gene ID" value="ACRNAN_Path_1024.g3930"/>
</dbReference>
<reference evidence="4" key="1">
    <citation type="submission" date="2022-11" db="UniProtKB">
        <authorList>
            <consortium name="WormBaseParasite"/>
        </authorList>
    </citation>
    <scope>IDENTIFICATION</scope>
</reference>
<dbReference type="Proteomes" id="UP000887540">
    <property type="component" value="Unplaced"/>
</dbReference>
<dbReference type="InterPro" id="IPR018253">
    <property type="entry name" value="DnaJ_domain_CS"/>
</dbReference>
<evidence type="ECO:0000313" key="3">
    <source>
        <dbReference type="Proteomes" id="UP000887540"/>
    </source>
</evidence>
<evidence type="ECO:0000259" key="2">
    <source>
        <dbReference type="PROSITE" id="PS50076"/>
    </source>
</evidence>
<keyword evidence="1" id="KW-0472">Membrane</keyword>
<organism evidence="3 4">
    <name type="scientific">Acrobeloides nanus</name>
    <dbReference type="NCBI Taxonomy" id="290746"/>
    <lineage>
        <taxon>Eukaryota</taxon>
        <taxon>Metazoa</taxon>
        <taxon>Ecdysozoa</taxon>
        <taxon>Nematoda</taxon>
        <taxon>Chromadorea</taxon>
        <taxon>Rhabditida</taxon>
        <taxon>Tylenchina</taxon>
        <taxon>Cephalobomorpha</taxon>
        <taxon>Cephaloboidea</taxon>
        <taxon>Cephalobidae</taxon>
        <taxon>Acrobeloides</taxon>
    </lineage>
</organism>
<dbReference type="SMART" id="SM00271">
    <property type="entry name" value="DnaJ"/>
    <property type="match status" value="1"/>
</dbReference>
<dbReference type="PANTHER" id="PTHR44873">
    <property type="entry name" value="DNAJ HOMOLOG SUBFAMILY C MEMBER 30, MITOCHONDRIAL"/>
    <property type="match status" value="1"/>
</dbReference>
<feature type="transmembrane region" description="Helical" evidence="1">
    <location>
        <begin position="134"/>
        <end position="154"/>
    </location>
</feature>
<dbReference type="PROSITE" id="PS50076">
    <property type="entry name" value="DNAJ_2"/>
    <property type="match status" value="1"/>
</dbReference>
<dbReference type="Gene3D" id="1.10.287.110">
    <property type="entry name" value="DnaJ domain"/>
    <property type="match status" value="1"/>
</dbReference>
<keyword evidence="1" id="KW-0812">Transmembrane</keyword>